<dbReference type="GO" id="GO:0003676">
    <property type="term" value="F:nucleic acid binding"/>
    <property type="evidence" value="ECO:0007669"/>
    <property type="project" value="InterPro"/>
</dbReference>
<dbReference type="AlphaFoldDB" id="A0A814F3N1"/>
<name>A0A814F3N1_9BILA</name>
<dbReference type="InterPro" id="IPR009057">
    <property type="entry name" value="Homeodomain-like_sf"/>
</dbReference>
<dbReference type="Proteomes" id="UP000663874">
    <property type="component" value="Unassembled WGS sequence"/>
</dbReference>
<comment type="caution">
    <text evidence="1">The sequence shown here is derived from an EMBL/GenBank/DDBJ whole genome shotgun (WGS) entry which is preliminary data.</text>
</comment>
<evidence type="ECO:0000313" key="1">
    <source>
        <dbReference type="EMBL" id="CAF0977667.1"/>
    </source>
</evidence>
<gene>
    <name evidence="2" type="ORF">FNK824_LOCUS33029</name>
    <name evidence="1" type="ORF">SEV965_LOCUS9587</name>
</gene>
<dbReference type="EMBL" id="CAJOBE010011746">
    <property type="protein sequence ID" value="CAF4137414.1"/>
    <property type="molecule type" value="Genomic_DNA"/>
</dbReference>
<dbReference type="Gene3D" id="3.30.420.10">
    <property type="entry name" value="Ribonuclease H-like superfamily/Ribonuclease H"/>
    <property type="match status" value="1"/>
</dbReference>
<accession>A0A814F3N1</accession>
<evidence type="ECO:0000313" key="3">
    <source>
        <dbReference type="Proteomes" id="UP000663889"/>
    </source>
</evidence>
<organism evidence="1 3">
    <name type="scientific">Rotaria sordida</name>
    <dbReference type="NCBI Taxonomy" id="392033"/>
    <lineage>
        <taxon>Eukaryota</taxon>
        <taxon>Metazoa</taxon>
        <taxon>Spiralia</taxon>
        <taxon>Gnathifera</taxon>
        <taxon>Rotifera</taxon>
        <taxon>Eurotatoria</taxon>
        <taxon>Bdelloidea</taxon>
        <taxon>Philodinida</taxon>
        <taxon>Philodinidae</taxon>
        <taxon>Rotaria</taxon>
    </lineage>
</organism>
<proteinExistence type="predicted"/>
<sequence>MYKLTEEQRWYIIVEWKKGSLNVPEVVRSFNCHRSAVYRVIDYYRRHNDVNYTDRYNAGRPPALNPTQIEQLDRIIQQSRSATAAELLSLTHFNTTERTIRRYRLALGYRPRKSVIKVKINNSNEHSRYQFATAHHHADIKKYIFEDECYIGLRNTQQIVWCKRGEPTPKKTISSLRAHINLIGFIWWDGYVFYRFNQWLNSDSYCETVDLLLSEHSPQLNGYLYVSDGI</sequence>
<dbReference type="SUPFAM" id="SSF46689">
    <property type="entry name" value="Homeodomain-like"/>
    <property type="match status" value="1"/>
</dbReference>
<dbReference type="EMBL" id="CAJNOU010000378">
    <property type="protein sequence ID" value="CAF0977667.1"/>
    <property type="molecule type" value="Genomic_DNA"/>
</dbReference>
<protein>
    <submittedName>
        <fullName evidence="1">Uncharacterized protein</fullName>
    </submittedName>
</protein>
<dbReference type="Proteomes" id="UP000663889">
    <property type="component" value="Unassembled WGS sequence"/>
</dbReference>
<evidence type="ECO:0000313" key="2">
    <source>
        <dbReference type="EMBL" id="CAF4137414.1"/>
    </source>
</evidence>
<dbReference type="InterPro" id="IPR036397">
    <property type="entry name" value="RNaseH_sf"/>
</dbReference>
<reference evidence="1" key="1">
    <citation type="submission" date="2021-02" db="EMBL/GenBank/DDBJ databases">
        <authorList>
            <person name="Nowell W R."/>
        </authorList>
    </citation>
    <scope>NUCLEOTIDE SEQUENCE</scope>
</reference>